<accession>A0A2M8EKZ5</accession>
<evidence type="ECO:0000313" key="3">
    <source>
        <dbReference type="Proteomes" id="UP000229756"/>
    </source>
</evidence>
<evidence type="ECO:0000256" key="1">
    <source>
        <dbReference type="SAM" id="Phobius"/>
    </source>
</evidence>
<gene>
    <name evidence="2" type="ORF">CO058_03720</name>
</gene>
<keyword evidence="1" id="KW-1133">Transmembrane helix</keyword>
<dbReference type="Proteomes" id="UP000229756">
    <property type="component" value="Unassembled WGS sequence"/>
</dbReference>
<evidence type="ECO:0000313" key="2">
    <source>
        <dbReference type="EMBL" id="PJC23411.1"/>
    </source>
</evidence>
<comment type="caution">
    <text evidence="2">The sequence shown here is derived from an EMBL/GenBank/DDBJ whole genome shotgun (WGS) entry which is preliminary data.</text>
</comment>
<feature type="transmembrane region" description="Helical" evidence="1">
    <location>
        <begin position="29"/>
        <end position="51"/>
    </location>
</feature>
<dbReference type="AlphaFoldDB" id="A0A2M8EKZ5"/>
<sequence length="167" mass="18668">MEDKIPQEEVLEEIPQTTIKTKKPVNRKVILVLLGLVIALGLALTYVSYLLNNSRTFIVENTPISEVVAPGSPESQGISEDPTANWKTYTNEGYGFEFKYPATFHVREDLGPNFVMGLSRPAGMTKEAPFPILRLRHIVLSKSSTYQKTLIDDVIYDGSGLHPQMMI</sequence>
<proteinExistence type="predicted"/>
<name>A0A2M8EKZ5_UNCKA</name>
<protein>
    <submittedName>
        <fullName evidence="2">Uncharacterized protein</fullName>
    </submittedName>
</protein>
<reference evidence="3" key="1">
    <citation type="submission" date="2017-09" db="EMBL/GenBank/DDBJ databases">
        <title>Depth-based differentiation of microbial function through sediment-hosted aquifers and enrichment of novel symbionts in the deep terrestrial subsurface.</title>
        <authorList>
            <person name="Probst A.J."/>
            <person name="Ladd B."/>
            <person name="Jarett J.K."/>
            <person name="Geller-Mcgrath D.E."/>
            <person name="Sieber C.M.K."/>
            <person name="Emerson J.B."/>
            <person name="Anantharaman K."/>
            <person name="Thomas B.C."/>
            <person name="Malmstrom R."/>
            <person name="Stieglmeier M."/>
            <person name="Klingl A."/>
            <person name="Woyke T."/>
            <person name="Ryan C.M."/>
            <person name="Banfield J.F."/>
        </authorList>
    </citation>
    <scope>NUCLEOTIDE SEQUENCE [LARGE SCALE GENOMIC DNA]</scope>
</reference>
<keyword evidence="1" id="KW-0812">Transmembrane</keyword>
<organism evidence="2 3">
    <name type="scientific">candidate division WWE3 bacterium CG_4_9_14_0_2_um_filter_35_11</name>
    <dbReference type="NCBI Taxonomy" id="1975077"/>
    <lineage>
        <taxon>Bacteria</taxon>
        <taxon>Katanobacteria</taxon>
    </lineage>
</organism>
<dbReference type="EMBL" id="PFSJ01000026">
    <property type="protein sequence ID" value="PJC23411.1"/>
    <property type="molecule type" value="Genomic_DNA"/>
</dbReference>
<keyword evidence="1" id="KW-0472">Membrane</keyword>